<keyword evidence="3" id="KW-1185">Reference proteome</keyword>
<feature type="transmembrane region" description="Helical" evidence="1">
    <location>
        <begin position="65"/>
        <end position="85"/>
    </location>
</feature>
<evidence type="ECO:0008006" key="4">
    <source>
        <dbReference type="Google" id="ProtNLM"/>
    </source>
</evidence>
<evidence type="ECO:0000313" key="3">
    <source>
        <dbReference type="Proteomes" id="UP001262582"/>
    </source>
</evidence>
<sequence>MKKTKMPAFLKAEFTKENEIWLTNSKTLRKTIGILGMALPFILIFSLFIFSGFAGPLNSISHYYYTRVSGILIGVMSILSIFLIIYKGKEPIDLLVSLIAGITALFVVMFPTGNITEICQDATKSYSVTILSKNELRETFHYISAAVFLGSLSFMSICLFTKSNQTKDERGTKKILRNRIYRVCGVIMIVSMAVIFLGDFCGMIPEDFYQEHQLTFWMEALAVECFGFSWLVKGETIFKDKSYECEKNSK</sequence>
<reference evidence="2 3" key="1">
    <citation type="submission" date="2023-09" db="EMBL/GenBank/DDBJ databases">
        <authorList>
            <person name="Rey-Velasco X."/>
        </authorList>
    </citation>
    <scope>NUCLEOTIDE SEQUENCE [LARGE SCALE GENOMIC DNA]</scope>
    <source>
        <strain evidence="2 3">F117</strain>
    </source>
</reference>
<organism evidence="2 3">
    <name type="scientific">Autumnicola musiva</name>
    <dbReference type="NCBI Taxonomy" id="3075589"/>
    <lineage>
        <taxon>Bacteria</taxon>
        <taxon>Pseudomonadati</taxon>
        <taxon>Bacteroidota</taxon>
        <taxon>Flavobacteriia</taxon>
        <taxon>Flavobacteriales</taxon>
        <taxon>Flavobacteriaceae</taxon>
        <taxon>Autumnicola</taxon>
    </lineage>
</organism>
<accession>A0ABU3DAY6</accession>
<feature type="transmembrane region" description="Helical" evidence="1">
    <location>
        <begin position="32"/>
        <end position="53"/>
    </location>
</feature>
<evidence type="ECO:0000313" key="2">
    <source>
        <dbReference type="EMBL" id="MDT0678515.1"/>
    </source>
</evidence>
<dbReference type="RefSeq" id="WP_311504849.1">
    <property type="nucleotide sequence ID" value="NZ_JAVRHK010000023.1"/>
</dbReference>
<proteinExistence type="predicted"/>
<evidence type="ECO:0000256" key="1">
    <source>
        <dbReference type="SAM" id="Phobius"/>
    </source>
</evidence>
<dbReference type="Proteomes" id="UP001262582">
    <property type="component" value="Unassembled WGS sequence"/>
</dbReference>
<comment type="caution">
    <text evidence="2">The sequence shown here is derived from an EMBL/GenBank/DDBJ whole genome shotgun (WGS) entry which is preliminary data.</text>
</comment>
<dbReference type="EMBL" id="JAVRHK010000023">
    <property type="protein sequence ID" value="MDT0678515.1"/>
    <property type="molecule type" value="Genomic_DNA"/>
</dbReference>
<feature type="transmembrane region" description="Helical" evidence="1">
    <location>
        <begin position="214"/>
        <end position="232"/>
    </location>
</feature>
<feature type="transmembrane region" description="Helical" evidence="1">
    <location>
        <begin position="140"/>
        <end position="160"/>
    </location>
</feature>
<feature type="transmembrane region" description="Helical" evidence="1">
    <location>
        <begin position="180"/>
        <end position="198"/>
    </location>
</feature>
<feature type="transmembrane region" description="Helical" evidence="1">
    <location>
        <begin position="92"/>
        <end position="110"/>
    </location>
</feature>
<gene>
    <name evidence="2" type="ORF">RM539_18195</name>
</gene>
<keyword evidence="1" id="KW-0812">Transmembrane</keyword>
<keyword evidence="1" id="KW-0472">Membrane</keyword>
<keyword evidence="1" id="KW-1133">Transmembrane helix</keyword>
<name>A0ABU3DAY6_9FLAO</name>
<protein>
    <recommendedName>
        <fullName evidence="4">DUF998 domain-containing protein</fullName>
    </recommendedName>
</protein>